<dbReference type="PANTHER" id="PTHR36435:SF1">
    <property type="entry name" value="CAAX AMINO TERMINAL PROTEASE FAMILY PROTEIN"/>
    <property type="match status" value="1"/>
</dbReference>
<sequence>MLQTQSNKSSFFVKRPILFVIVVEVLLLIIVTVGGAIATIKELDYIAAIWVSFTPIALILVIYLTWKRKWGSLGFQSLSTITKQNWLYHLPLILVLITISLKGFEDLSVSKVIQFVSFTLLVGFVEETVYRGLILKAMLNVGVKAAVITSSLLFAVTHALNMISGQDLANTVVQIVYSLLIGVVLALLMVRGSNIYPLILFHFLHNLIQFLGPEATGVTYFDVIALVILVIYSIVLIKSLNKKTIKGSIAA</sequence>
<dbReference type="PANTHER" id="PTHR36435">
    <property type="entry name" value="SLR1288 PROTEIN"/>
    <property type="match status" value="1"/>
</dbReference>
<evidence type="ECO:0000313" key="3">
    <source>
        <dbReference type="EMBL" id="GGH37030.1"/>
    </source>
</evidence>
<keyword evidence="1" id="KW-0472">Membrane</keyword>
<feature type="transmembrane region" description="Helical" evidence="1">
    <location>
        <begin position="137"/>
        <end position="156"/>
    </location>
</feature>
<evidence type="ECO:0000313" key="4">
    <source>
        <dbReference type="Proteomes" id="UP000659344"/>
    </source>
</evidence>
<proteinExistence type="predicted"/>
<feature type="transmembrane region" description="Helical" evidence="1">
    <location>
        <begin position="168"/>
        <end position="188"/>
    </location>
</feature>
<dbReference type="Proteomes" id="UP000659344">
    <property type="component" value="Unassembled WGS sequence"/>
</dbReference>
<name>A0ABQ1YUY8_9BACL</name>
<feature type="transmembrane region" description="Helical" evidence="1">
    <location>
        <begin position="86"/>
        <end position="103"/>
    </location>
</feature>
<gene>
    <name evidence="3" type="ORF">GCM10008013_44260</name>
</gene>
<accession>A0ABQ1YUY8</accession>
<feature type="transmembrane region" description="Helical" evidence="1">
    <location>
        <begin position="17"/>
        <end position="39"/>
    </location>
</feature>
<dbReference type="InterPro" id="IPR003675">
    <property type="entry name" value="Rce1/LyrA-like_dom"/>
</dbReference>
<keyword evidence="1" id="KW-1133">Transmembrane helix</keyword>
<reference evidence="4" key="1">
    <citation type="journal article" date="2019" name="Int. J. Syst. Evol. Microbiol.">
        <title>The Global Catalogue of Microorganisms (GCM) 10K type strain sequencing project: providing services to taxonomists for standard genome sequencing and annotation.</title>
        <authorList>
            <consortium name="The Broad Institute Genomics Platform"/>
            <consortium name="The Broad Institute Genome Sequencing Center for Infectious Disease"/>
            <person name="Wu L."/>
            <person name="Ma J."/>
        </authorList>
    </citation>
    <scope>NUCLEOTIDE SEQUENCE [LARGE SCALE GENOMIC DNA]</scope>
    <source>
        <strain evidence="4">CGMCC 1.12769</strain>
    </source>
</reference>
<feature type="transmembrane region" description="Helical" evidence="1">
    <location>
        <begin position="45"/>
        <end position="66"/>
    </location>
</feature>
<keyword evidence="1" id="KW-0812">Transmembrane</keyword>
<dbReference type="InterPro" id="IPR052710">
    <property type="entry name" value="CAAX_protease"/>
</dbReference>
<keyword evidence="4" id="KW-1185">Reference proteome</keyword>
<feature type="transmembrane region" description="Helical" evidence="1">
    <location>
        <begin position="218"/>
        <end position="237"/>
    </location>
</feature>
<organism evidence="3 4">
    <name type="scientific">Paenibacillus segetis</name>
    <dbReference type="NCBI Taxonomy" id="1325360"/>
    <lineage>
        <taxon>Bacteria</taxon>
        <taxon>Bacillati</taxon>
        <taxon>Bacillota</taxon>
        <taxon>Bacilli</taxon>
        <taxon>Bacillales</taxon>
        <taxon>Paenibacillaceae</taxon>
        <taxon>Paenibacillus</taxon>
    </lineage>
</organism>
<evidence type="ECO:0000256" key="1">
    <source>
        <dbReference type="SAM" id="Phobius"/>
    </source>
</evidence>
<evidence type="ECO:0000259" key="2">
    <source>
        <dbReference type="Pfam" id="PF02517"/>
    </source>
</evidence>
<protein>
    <recommendedName>
        <fullName evidence="2">CAAX prenyl protease 2/Lysostaphin resistance protein A-like domain-containing protein</fullName>
    </recommendedName>
</protein>
<dbReference type="RefSeq" id="WP_188542052.1">
    <property type="nucleotide sequence ID" value="NZ_BMFT01000004.1"/>
</dbReference>
<dbReference type="Pfam" id="PF02517">
    <property type="entry name" value="Rce1-like"/>
    <property type="match status" value="1"/>
</dbReference>
<dbReference type="EMBL" id="BMFT01000004">
    <property type="protein sequence ID" value="GGH37030.1"/>
    <property type="molecule type" value="Genomic_DNA"/>
</dbReference>
<comment type="caution">
    <text evidence="3">The sequence shown here is derived from an EMBL/GenBank/DDBJ whole genome shotgun (WGS) entry which is preliminary data.</text>
</comment>
<feature type="domain" description="CAAX prenyl protease 2/Lysostaphin resistance protein A-like" evidence="2">
    <location>
        <begin position="111"/>
        <end position="208"/>
    </location>
</feature>